<protein>
    <recommendedName>
        <fullName evidence="5">Chitin-binding type-1 domain-containing protein</fullName>
    </recommendedName>
</protein>
<feature type="chain" id="PRO_5015484431" description="Chitin-binding type-1 domain-containing protein" evidence="2">
    <location>
        <begin position="21"/>
        <end position="177"/>
    </location>
</feature>
<organism evidence="3 4">
    <name type="scientific">Cercospora berteroae</name>
    <dbReference type="NCBI Taxonomy" id="357750"/>
    <lineage>
        <taxon>Eukaryota</taxon>
        <taxon>Fungi</taxon>
        <taxon>Dikarya</taxon>
        <taxon>Ascomycota</taxon>
        <taxon>Pezizomycotina</taxon>
        <taxon>Dothideomycetes</taxon>
        <taxon>Dothideomycetidae</taxon>
        <taxon>Mycosphaerellales</taxon>
        <taxon>Mycosphaerellaceae</taxon>
        <taxon>Cercospora</taxon>
    </lineage>
</organism>
<dbReference type="Proteomes" id="UP000237631">
    <property type="component" value="Unassembled WGS sequence"/>
</dbReference>
<keyword evidence="1" id="KW-0147">Chitin-binding</keyword>
<sequence length="177" mass="18112">MFQLMVLFLAFAGLLSQAAALPFVNSTGIHNCSEASPTHSIHARAELKVSDKGLCGGKTGQTCKDSLFGDACGQWGYCGSYYNAAYAGVGCQPKFGVCNPDLNDPAPTGNTTTVSSQTPSLVSSSIPISANSSSSSTLTTEVKPTGVVITPISVVTVPLTTTVIKTVTVKEAQATGS</sequence>
<dbReference type="CDD" id="cd11618">
    <property type="entry name" value="ChtBD1_1"/>
    <property type="match status" value="1"/>
</dbReference>
<evidence type="ECO:0000256" key="1">
    <source>
        <dbReference type="ARBA" id="ARBA00022669"/>
    </source>
</evidence>
<evidence type="ECO:0000313" key="3">
    <source>
        <dbReference type="EMBL" id="PPJ58868.1"/>
    </source>
</evidence>
<dbReference type="Gene3D" id="3.30.60.10">
    <property type="entry name" value="Endochitinase-like"/>
    <property type="match status" value="1"/>
</dbReference>
<dbReference type="InterPro" id="IPR036861">
    <property type="entry name" value="Endochitinase-like_sf"/>
</dbReference>
<keyword evidence="4" id="KW-1185">Reference proteome</keyword>
<reference evidence="4" key="1">
    <citation type="journal article" date="2017" name="bioRxiv">
        <title>Conservation of a gene cluster reveals novel cercosporin biosynthetic mechanisms and extends production to the genus Colletotrichum.</title>
        <authorList>
            <person name="de Jonge R."/>
            <person name="Ebert M.K."/>
            <person name="Huitt-Roehl C.R."/>
            <person name="Pal P."/>
            <person name="Suttle J.C."/>
            <person name="Spanner R.E."/>
            <person name="Neubauer J.D."/>
            <person name="Jurick W.M.II."/>
            <person name="Stott K.A."/>
            <person name="Secor G.A."/>
            <person name="Thomma B.P.H.J."/>
            <person name="Van de Peer Y."/>
            <person name="Townsend C.A."/>
            <person name="Bolton M.D."/>
        </authorList>
    </citation>
    <scope>NUCLEOTIDE SEQUENCE [LARGE SCALE GENOMIC DNA]</scope>
    <source>
        <strain evidence="4">CBS538.71</strain>
    </source>
</reference>
<feature type="signal peptide" evidence="2">
    <location>
        <begin position="1"/>
        <end position="20"/>
    </location>
</feature>
<dbReference type="OrthoDB" id="407355at2759"/>
<accession>A0A2S6CGM1</accession>
<comment type="caution">
    <text evidence="3">The sequence shown here is derived from an EMBL/GenBank/DDBJ whole genome shotgun (WGS) entry which is preliminary data.</text>
</comment>
<gene>
    <name evidence="3" type="ORF">CBER1_04435</name>
</gene>
<name>A0A2S6CGM1_9PEZI</name>
<dbReference type="GO" id="GO:0008061">
    <property type="term" value="F:chitin binding"/>
    <property type="evidence" value="ECO:0007669"/>
    <property type="project" value="UniProtKB-KW"/>
</dbReference>
<evidence type="ECO:0008006" key="5">
    <source>
        <dbReference type="Google" id="ProtNLM"/>
    </source>
</evidence>
<evidence type="ECO:0000256" key="2">
    <source>
        <dbReference type="SAM" id="SignalP"/>
    </source>
</evidence>
<proteinExistence type="predicted"/>
<keyword evidence="2" id="KW-0732">Signal</keyword>
<evidence type="ECO:0000313" key="4">
    <source>
        <dbReference type="Proteomes" id="UP000237631"/>
    </source>
</evidence>
<dbReference type="AlphaFoldDB" id="A0A2S6CGM1"/>
<dbReference type="STRING" id="357750.A0A2S6CGM1"/>
<dbReference type="EMBL" id="PNEN01000438">
    <property type="protein sequence ID" value="PPJ58868.1"/>
    <property type="molecule type" value="Genomic_DNA"/>
</dbReference>